<dbReference type="GO" id="GO:0004185">
    <property type="term" value="F:serine-type carboxypeptidase activity"/>
    <property type="evidence" value="ECO:0007669"/>
    <property type="project" value="UniProtKB-UniRule"/>
</dbReference>
<feature type="signal peptide" evidence="2">
    <location>
        <begin position="1"/>
        <end position="21"/>
    </location>
</feature>
<keyword evidence="5" id="KW-1185">Reference proteome</keyword>
<dbReference type="AlphaFoldDB" id="A0A250X0S6"/>
<evidence type="ECO:0000256" key="3">
    <source>
        <dbReference type="SAM" id="MobiDB-lite"/>
    </source>
</evidence>
<dbReference type="PANTHER" id="PTHR11802">
    <property type="entry name" value="SERINE PROTEASE FAMILY S10 SERINE CARBOXYPEPTIDASE"/>
    <property type="match status" value="1"/>
</dbReference>
<dbReference type="SUPFAM" id="SSF53474">
    <property type="entry name" value="alpha/beta-Hydrolases"/>
    <property type="match status" value="1"/>
</dbReference>
<evidence type="ECO:0000313" key="5">
    <source>
        <dbReference type="Proteomes" id="UP000232323"/>
    </source>
</evidence>
<dbReference type="Proteomes" id="UP000232323">
    <property type="component" value="Unassembled WGS sequence"/>
</dbReference>
<name>A0A250X0S6_9CHLO</name>
<sequence>MESKFRTLLALSPLILQCAFCIRFSRENSFVDDTIQHSSRLKVPRPTSSGYLPVNKAMNSDMFYAYYEAREAAGNISKTPIVLWLQGGPGCSSLFGMLYINGPYFVNEDDLTLRENPGSWNRLYGMLFIEQPIGTGFSRVGQLRIPTNELEVARDLFQGLQSFYRAFPDFLDRPLIITGESYAGKYVPSISHYILQLDAITRGYSHKINHPRDIPDNEVEAPVFKLGGLAIGNGFTDAQSQTMVQADVAWALGLIDASQKREAEVMQQEVLELVRNRDWQEARVRSDELNAFIVNASGTATLEDVRRNTGYDGSDLTTTFLNQPAVKKALGAPMDVPWVSCSADVDKKLAGDVMKSVRQLVVDLLDFKPTLLYQGQFDAECGAASNDAWIDTMSWHGHTAYSKAPRKLWYVNKRVAGFWKASEQLSVVVLRNTGHMVPHDNPMYGQLLIEKWVQENVMGESYTRDAEVNVRDEEEFYNEDEGPNANPDSWKRRSGEMTIGLSNTV</sequence>
<evidence type="ECO:0000313" key="4">
    <source>
        <dbReference type="EMBL" id="GAX76677.1"/>
    </source>
</evidence>
<dbReference type="InterPro" id="IPR018202">
    <property type="entry name" value="Ser_caboxypep_ser_AS"/>
</dbReference>
<dbReference type="Pfam" id="PF00450">
    <property type="entry name" value="Peptidase_S10"/>
    <property type="match status" value="1"/>
</dbReference>
<dbReference type="PRINTS" id="PR00724">
    <property type="entry name" value="CRBOXYPTASEC"/>
</dbReference>
<feature type="chain" id="PRO_5011818734" description="Carboxypeptidase" evidence="2">
    <location>
        <begin position="22"/>
        <end position="505"/>
    </location>
</feature>
<feature type="region of interest" description="Disordered" evidence="3">
    <location>
        <begin position="475"/>
        <end position="505"/>
    </location>
</feature>
<dbReference type="GO" id="GO:0006508">
    <property type="term" value="P:proteolysis"/>
    <property type="evidence" value="ECO:0007669"/>
    <property type="project" value="UniProtKB-KW"/>
</dbReference>
<dbReference type="EC" id="3.4.16.-" evidence="2"/>
<comment type="caution">
    <text evidence="4">The sequence shown here is derived from an EMBL/GenBank/DDBJ whole genome shotgun (WGS) entry which is preliminary data.</text>
</comment>
<dbReference type="PANTHER" id="PTHR11802:SF449">
    <property type="entry name" value="CARBOXYPEPTIDASE"/>
    <property type="match status" value="1"/>
</dbReference>
<dbReference type="Gene3D" id="3.40.50.1820">
    <property type="entry name" value="alpha/beta hydrolase"/>
    <property type="match status" value="1"/>
</dbReference>
<protein>
    <recommendedName>
        <fullName evidence="2">Carboxypeptidase</fullName>
        <ecNumber evidence="2">3.4.16.-</ecNumber>
    </recommendedName>
</protein>
<dbReference type="EMBL" id="BEGY01000019">
    <property type="protein sequence ID" value="GAX76677.1"/>
    <property type="molecule type" value="Genomic_DNA"/>
</dbReference>
<evidence type="ECO:0000256" key="1">
    <source>
        <dbReference type="ARBA" id="ARBA00009431"/>
    </source>
</evidence>
<gene>
    <name evidence="4" type="ORF">CEUSTIGMA_g4123.t1</name>
</gene>
<proteinExistence type="inferred from homology"/>
<evidence type="ECO:0000256" key="2">
    <source>
        <dbReference type="RuleBase" id="RU361156"/>
    </source>
</evidence>
<organism evidence="4 5">
    <name type="scientific">Chlamydomonas eustigma</name>
    <dbReference type="NCBI Taxonomy" id="1157962"/>
    <lineage>
        <taxon>Eukaryota</taxon>
        <taxon>Viridiplantae</taxon>
        <taxon>Chlorophyta</taxon>
        <taxon>core chlorophytes</taxon>
        <taxon>Chlorophyceae</taxon>
        <taxon>CS clade</taxon>
        <taxon>Chlamydomonadales</taxon>
        <taxon>Chlamydomonadaceae</taxon>
        <taxon>Chlamydomonas</taxon>
    </lineage>
</organism>
<dbReference type="InterPro" id="IPR029058">
    <property type="entry name" value="AB_hydrolase_fold"/>
</dbReference>
<keyword evidence="2" id="KW-0378">Hydrolase</keyword>
<accession>A0A250X0S6</accession>
<reference evidence="4 5" key="1">
    <citation type="submission" date="2017-08" db="EMBL/GenBank/DDBJ databases">
        <title>Acidophilic green algal genome provides insights into adaptation to an acidic environment.</title>
        <authorList>
            <person name="Hirooka S."/>
            <person name="Hirose Y."/>
            <person name="Kanesaki Y."/>
            <person name="Higuchi S."/>
            <person name="Fujiwara T."/>
            <person name="Onuma R."/>
            <person name="Era A."/>
            <person name="Ohbayashi R."/>
            <person name="Uzuka A."/>
            <person name="Nozaki H."/>
            <person name="Yoshikawa H."/>
            <person name="Miyagishima S.Y."/>
        </authorList>
    </citation>
    <scope>NUCLEOTIDE SEQUENCE [LARGE SCALE GENOMIC DNA]</scope>
    <source>
        <strain evidence="4 5">NIES-2499</strain>
    </source>
</reference>
<keyword evidence="2" id="KW-0732">Signal</keyword>
<comment type="similarity">
    <text evidence="1 2">Belongs to the peptidase S10 family.</text>
</comment>
<keyword evidence="2" id="KW-0121">Carboxypeptidase</keyword>
<dbReference type="InterPro" id="IPR001563">
    <property type="entry name" value="Peptidase_S10"/>
</dbReference>
<dbReference type="PROSITE" id="PS00131">
    <property type="entry name" value="CARBOXYPEPT_SER_SER"/>
    <property type="match status" value="1"/>
</dbReference>
<keyword evidence="2" id="KW-0645">Protease</keyword>
<dbReference type="OrthoDB" id="443318at2759"/>